<evidence type="ECO:0000256" key="10">
    <source>
        <dbReference type="SAM" id="Phobius"/>
    </source>
</evidence>
<sequence>MSIVPYSSRDNWRVILRRPETGDLVVYDDHSGDITHFKLRDLNADYRPGANICPLCGHVNHSEYSTAVDDSSDSSDDASTPLFHSDYFRLLQDSSFASSTRSHISNDAFTPGYFERFFKIMGELGRGSRGAVYLVEHLLDGVSLGEFACKRIPVGNDHQWLQKVLREVQLLQVFDSNIVHYNHVWLEEAQINNFGPRVACVFILQEYCNAGTLEDYVLQHSNLPIPLILSYARDITSGINSLHANKIIHCDLKPSNCLLRLKPGEVIPQALVSDFGEGLLFGQKRTSTGATGTLAYLAPELLKEDVRTGSLNQFSYASDVYALGLICYYLCFKSLPYSEDEDTNFEGLRNEILTIERISIDRDARPDVPAQFLDIIEEMLAIDADIRPTAETVLQRIEALLPNHMARRRLSSTASNVKFAPSGLPVHDEKELPHNITSTELPSIKALPSTETKFSRLSMFINLLSQPRIWIFVSVLLKLSLVCFACSPVAMRPLFATLLLALGGLEYYSSNIIVCLTNNALLALIVLLDTHYQNHMCLLYGNAI</sequence>
<evidence type="ECO:0000256" key="3">
    <source>
        <dbReference type="ARBA" id="ARBA00022679"/>
    </source>
</evidence>
<keyword evidence="10" id="KW-0472">Membrane</keyword>
<dbReference type="PANTHER" id="PTHR11042:SF138">
    <property type="entry name" value="SERINE_THREONINE-PROTEIN KINASE IKS1-RELATED"/>
    <property type="match status" value="1"/>
</dbReference>
<keyword evidence="5" id="KW-0418">Kinase</keyword>
<comment type="catalytic activity">
    <reaction evidence="9">
        <text>L-seryl-[protein] + ATP = O-phospho-L-seryl-[protein] + ADP + H(+)</text>
        <dbReference type="Rhea" id="RHEA:17989"/>
        <dbReference type="Rhea" id="RHEA-COMP:9863"/>
        <dbReference type="Rhea" id="RHEA-COMP:11604"/>
        <dbReference type="ChEBI" id="CHEBI:15378"/>
        <dbReference type="ChEBI" id="CHEBI:29999"/>
        <dbReference type="ChEBI" id="CHEBI:30616"/>
        <dbReference type="ChEBI" id="CHEBI:83421"/>
        <dbReference type="ChEBI" id="CHEBI:456216"/>
        <dbReference type="EC" id="2.7.11.1"/>
    </reaction>
</comment>
<dbReference type="PROSITE" id="PS00108">
    <property type="entry name" value="PROTEIN_KINASE_ST"/>
    <property type="match status" value="1"/>
</dbReference>
<dbReference type="SMART" id="SM00220">
    <property type="entry name" value="S_TKc"/>
    <property type="match status" value="1"/>
</dbReference>
<keyword evidence="6" id="KW-0067">ATP-binding</keyword>
<proteinExistence type="inferred from homology"/>
<dbReference type="OrthoDB" id="1405469at2759"/>
<dbReference type="InterPro" id="IPR011009">
    <property type="entry name" value="Kinase-like_dom_sf"/>
</dbReference>
<feature type="transmembrane region" description="Helical" evidence="10">
    <location>
        <begin position="469"/>
        <end position="490"/>
    </location>
</feature>
<dbReference type="AlphaFoldDB" id="A0A1E4TG35"/>
<feature type="transmembrane region" description="Helical" evidence="10">
    <location>
        <begin position="510"/>
        <end position="528"/>
    </location>
</feature>
<name>A0A1E4TG35_9ASCO</name>
<comment type="similarity">
    <text evidence="7">Belongs to the protein kinase superfamily. Ser/Thr protein kinase family. GCN2 subfamily.</text>
</comment>
<keyword evidence="4" id="KW-0547">Nucleotide-binding</keyword>
<dbReference type="InterPro" id="IPR050339">
    <property type="entry name" value="CC_SR_Kinase"/>
</dbReference>
<evidence type="ECO:0000256" key="9">
    <source>
        <dbReference type="ARBA" id="ARBA00048679"/>
    </source>
</evidence>
<dbReference type="GO" id="GO:0005737">
    <property type="term" value="C:cytoplasm"/>
    <property type="evidence" value="ECO:0007669"/>
    <property type="project" value="TreeGrafter"/>
</dbReference>
<dbReference type="EMBL" id="KV453842">
    <property type="protein sequence ID" value="ODV90638.1"/>
    <property type="molecule type" value="Genomic_DNA"/>
</dbReference>
<dbReference type="Gene3D" id="3.30.200.20">
    <property type="entry name" value="Phosphorylase Kinase, domain 1"/>
    <property type="match status" value="1"/>
</dbReference>
<protein>
    <recommendedName>
        <fullName evidence="1">non-specific serine/threonine protein kinase</fullName>
        <ecNumber evidence="1">2.7.11.1</ecNumber>
    </recommendedName>
</protein>
<dbReference type="PROSITE" id="PS50011">
    <property type="entry name" value="PROTEIN_KINASE_DOM"/>
    <property type="match status" value="1"/>
</dbReference>
<keyword evidence="2" id="KW-0723">Serine/threonine-protein kinase</keyword>
<dbReference type="Pfam" id="PF00069">
    <property type="entry name" value="Pkinase"/>
    <property type="match status" value="1"/>
</dbReference>
<evidence type="ECO:0000256" key="8">
    <source>
        <dbReference type="ARBA" id="ARBA00047899"/>
    </source>
</evidence>
<dbReference type="CDD" id="cd14014">
    <property type="entry name" value="STKc_PknB_like"/>
    <property type="match status" value="1"/>
</dbReference>
<dbReference type="SUPFAM" id="SSF56112">
    <property type="entry name" value="Protein kinase-like (PK-like)"/>
    <property type="match status" value="1"/>
</dbReference>
<dbReference type="Gene3D" id="1.10.510.10">
    <property type="entry name" value="Transferase(Phosphotransferase) domain 1"/>
    <property type="match status" value="1"/>
</dbReference>
<comment type="catalytic activity">
    <reaction evidence="8">
        <text>L-threonyl-[protein] + ATP = O-phospho-L-threonyl-[protein] + ADP + H(+)</text>
        <dbReference type="Rhea" id="RHEA:46608"/>
        <dbReference type="Rhea" id="RHEA-COMP:11060"/>
        <dbReference type="Rhea" id="RHEA-COMP:11605"/>
        <dbReference type="ChEBI" id="CHEBI:15378"/>
        <dbReference type="ChEBI" id="CHEBI:30013"/>
        <dbReference type="ChEBI" id="CHEBI:30616"/>
        <dbReference type="ChEBI" id="CHEBI:61977"/>
        <dbReference type="ChEBI" id="CHEBI:456216"/>
        <dbReference type="EC" id="2.7.11.1"/>
    </reaction>
</comment>
<dbReference type="GO" id="GO:0005524">
    <property type="term" value="F:ATP binding"/>
    <property type="evidence" value="ECO:0007669"/>
    <property type="project" value="UniProtKB-KW"/>
</dbReference>
<dbReference type="Proteomes" id="UP000095023">
    <property type="component" value="Unassembled WGS sequence"/>
</dbReference>
<keyword evidence="10" id="KW-1133">Transmembrane helix</keyword>
<gene>
    <name evidence="12" type="ORF">CANCADRAFT_44285</name>
</gene>
<reference evidence="13" key="1">
    <citation type="submission" date="2016-02" db="EMBL/GenBank/DDBJ databases">
        <title>Comparative genomics of biotechnologically important yeasts.</title>
        <authorList>
            <consortium name="DOE Joint Genome Institute"/>
            <person name="Riley R."/>
            <person name="Haridas S."/>
            <person name="Wolfe K.H."/>
            <person name="Lopes M.R."/>
            <person name="Hittinger C.T."/>
            <person name="Goker M."/>
            <person name="Salamov A."/>
            <person name="Wisecaver J."/>
            <person name="Long T.M."/>
            <person name="Aerts A.L."/>
            <person name="Barry K."/>
            <person name="Choi C."/>
            <person name="Clum A."/>
            <person name="Coughlan A.Y."/>
            <person name="Deshpande S."/>
            <person name="Douglass A.P."/>
            <person name="Hanson S.J."/>
            <person name="Klenk H.-P."/>
            <person name="Labutti K."/>
            <person name="Lapidus A."/>
            <person name="Lindquist E."/>
            <person name="Lipzen A."/>
            <person name="Meier-Kolthoff J.P."/>
            <person name="Ohm R.A."/>
            <person name="Otillar R.P."/>
            <person name="Pangilinan J."/>
            <person name="Peng Y."/>
            <person name="Rokas A."/>
            <person name="Rosa C.A."/>
            <person name="Scheuner C."/>
            <person name="Sibirny A.A."/>
            <person name="Slot J.C."/>
            <person name="Stielow J.B."/>
            <person name="Sun H."/>
            <person name="Kurtzman C.P."/>
            <person name="Blackwell M."/>
            <person name="Jeffries T.W."/>
            <person name="Grigoriev I.V."/>
        </authorList>
    </citation>
    <scope>NUCLEOTIDE SEQUENCE [LARGE SCALE GENOMIC DNA]</scope>
    <source>
        <strain evidence="13">NRRL Y-17796</strain>
    </source>
</reference>
<organism evidence="12 13">
    <name type="scientific">Tortispora caseinolytica NRRL Y-17796</name>
    <dbReference type="NCBI Taxonomy" id="767744"/>
    <lineage>
        <taxon>Eukaryota</taxon>
        <taxon>Fungi</taxon>
        <taxon>Dikarya</taxon>
        <taxon>Ascomycota</taxon>
        <taxon>Saccharomycotina</taxon>
        <taxon>Trigonopsidomycetes</taxon>
        <taxon>Trigonopsidales</taxon>
        <taxon>Trigonopsidaceae</taxon>
        <taxon>Tortispora</taxon>
    </lineage>
</organism>
<dbReference type="EC" id="2.7.11.1" evidence="1"/>
<dbReference type="FunFam" id="3.30.200.20:FF:000306">
    <property type="entry name" value="IKS protein kinase"/>
    <property type="match status" value="1"/>
</dbReference>
<keyword evidence="13" id="KW-1185">Reference proteome</keyword>
<evidence type="ECO:0000256" key="1">
    <source>
        <dbReference type="ARBA" id="ARBA00012513"/>
    </source>
</evidence>
<keyword evidence="10" id="KW-0812">Transmembrane</keyword>
<evidence type="ECO:0000259" key="11">
    <source>
        <dbReference type="PROSITE" id="PS50011"/>
    </source>
</evidence>
<dbReference type="PANTHER" id="PTHR11042">
    <property type="entry name" value="EUKARYOTIC TRANSLATION INITIATION FACTOR 2-ALPHA KINASE EIF2-ALPHA KINASE -RELATED"/>
    <property type="match status" value="1"/>
</dbReference>
<evidence type="ECO:0000313" key="13">
    <source>
        <dbReference type="Proteomes" id="UP000095023"/>
    </source>
</evidence>
<dbReference type="InterPro" id="IPR008271">
    <property type="entry name" value="Ser/Thr_kinase_AS"/>
</dbReference>
<accession>A0A1E4TG35</accession>
<dbReference type="InterPro" id="IPR000719">
    <property type="entry name" value="Prot_kinase_dom"/>
</dbReference>
<dbReference type="GO" id="GO:0005634">
    <property type="term" value="C:nucleus"/>
    <property type="evidence" value="ECO:0007669"/>
    <property type="project" value="TreeGrafter"/>
</dbReference>
<evidence type="ECO:0000256" key="7">
    <source>
        <dbReference type="ARBA" id="ARBA00037982"/>
    </source>
</evidence>
<keyword evidence="3" id="KW-0808">Transferase</keyword>
<evidence type="ECO:0000256" key="4">
    <source>
        <dbReference type="ARBA" id="ARBA00022741"/>
    </source>
</evidence>
<feature type="domain" description="Protein kinase" evidence="11">
    <location>
        <begin position="118"/>
        <end position="401"/>
    </location>
</feature>
<dbReference type="GO" id="GO:0004674">
    <property type="term" value="F:protein serine/threonine kinase activity"/>
    <property type="evidence" value="ECO:0007669"/>
    <property type="project" value="UniProtKB-KW"/>
</dbReference>
<evidence type="ECO:0000313" key="12">
    <source>
        <dbReference type="EMBL" id="ODV90638.1"/>
    </source>
</evidence>
<evidence type="ECO:0000256" key="5">
    <source>
        <dbReference type="ARBA" id="ARBA00022777"/>
    </source>
</evidence>
<evidence type="ECO:0000256" key="6">
    <source>
        <dbReference type="ARBA" id="ARBA00022840"/>
    </source>
</evidence>
<evidence type="ECO:0000256" key="2">
    <source>
        <dbReference type="ARBA" id="ARBA00022527"/>
    </source>
</evidence>